<keyword evidence="1" id="KW-0472">Membrane</keyword>
<proteinExistence type="predicted"/>
<keyword evidence="1" id="KW-0812">Transmembrane</keyword>
<keyword evidence="3" id="KW-1185">Reference proteome</keyword>
<comment type="caution">
    <text evidence="2">The sequence shown here is derived from an EMBL/GenBank/DDBJ whole genome shotgun (WGS) entry which is preliminary data.</text>
</comment>
<protein>
    <submittedName>
        <fullName evidence="2">Uncharacterized protein</fullName>
    </submittedName>
</protein>
<dbReference type="Proteomes" id="UP000298663">
    <property type="component" value="Unassembled WGS sequence"/>
</dbReference>
<feature type="transmembrane region" description="Helical" evidence="1">
    <location>
        <begin position="63"/>
        <end position="90"/>
    </location>
</feature>
<gene>
    <name evidence="2" type="ORF">L596_023152</name>
</gene>
<sequence length="92" mass="10572">MILSCCGCGSIRTFICSSLGIRWNTCRICSCDSCIRCCCCCTWELKRTPGGYPPRCIPGCCIWYIWPCWFIIGCWLCWLIIGCWPCWFIIGC</sequence>
<evidence type="ECO:0000313" key="3">
    <source>
        <dbReference type="Proteomes" id="UP000298663"/>
    </source>
</evidence>
<accession>A0A4U5MCT2</accession>
<dbReference type="EMBL" id="AZBU02000008">
    <property type="protein sequence ID" value="TKR66929.1"/>
    <property type="molecule type" value="Genomic_DNA"/>
</dbReference>
<dbReference type="AlphaFoldDB" id="A0A4U5MCT2"/>
<reference evidence="2 3" key="2">
    <citation type="journal article" date="2019" name="G3 (Bethesda)">
        <title>Hybrid Assembly of the Genome of the Entomopathogenic Nematode Steinernema carpocapsae Identifies the X-Chromosome.</title>
        <authorList>
            <person name="Serra L."/>
            <person name="Macchietto M."/>
            <person name="Macias-Munoz A."/>
            <person name="McGill C.J."/>
            <person name="Rodriguez I.M."/>
            <person name="Rodriguez B."/>
            <person name="Murad R."/>
            <person name="Mortazavi A."/>
        </authorList>
    </citation>
    <scope>NUCLEOTIDE SEQUENCE [LARGE SCALE GENOMIC DNA]</scope>
    <source>
        <strain evidence="2 3">ALL</strain>
    </source>
</reference>
<name>A0A4U5MCT2_STECR</name>
<keyword evidence="1" id="KW-1133">Transmembrane helix</keyword>
<reference evidence="2 3" key="1">
    <citation type="journal article" date="2015" name="Genome Biol.">
        <title>Comparative genomics of Steinernema reveals deeply conserved gene regulatory networks.</title>
        <authorList>
            <person name="Dillman A.R."/>
            <person name="Macchietto M."/>
            <person name="Porter C.F."/>
            <person name="Rogers A."/>
            <person name="Williams B."/>
            <person name="Antoshechkin I."/>
            <person name="Lee M.M."/>
            <person name="Goodwin Z."/>
            <person name="Lu X."/>
            <person name="Lewis E.E."/>
            <person name="Goodrich-Blair H."/>
            <person name="Stock S.P."/>
            <person name="Adams B.J."/>
            <person name="Sternberg P.W."/>
            <person name="Mortazavi A."/>
        </authorList>
    </citation>
    <scope>NUCLEOTIDE SEQUENCE [LARGE SCALE GENOMIC DNA]</scope>
    <source>
        <strain evidence="2 3">ALL</strain>
    </source>
</reference>
<organism evidence="2 3">
    <name type="scientific">Steinernema carpocapsae</name>
    <name type="common">Entomopathogenic nematode</name>
    <dbReference type="NCBI Taxonomy" id="34508"/>
    <lineage>
        <taxon>Eukaryota</taxon>
        <taxon>Metazoa</taxon>
        <taxon>Ecdysozoa</taxon>
        <taxon>Nematoda</taxon>
        <taxon>Chromadorea</taxon>
        <taxon>Rhabditida</taxon>
        <taxon>Tylenchina</taxon>
        <taxon>Panagrolaimomorpha</taxon>
        <taxon>Strongyloidoidea</taxon>
        <taxon>Steinernematidae</taxon>
        <taxon>Steinernema</taxon>
    </lineage>
</organism>
<dbReference type="OrthoDB" id="5989898at2759"/>
<evidence type="ECO:0000313" key="2">
    <source>
        <dbReference type="EMBL" id="TKR66929.1"/>
    </source>
</evidence>
<evidence type="ECO:0000256" key="1">
    <source>
        <dbReference type="SAM" id="Phobius"/>
    </source>
</evidence>